<dbReference type="InterPro" id="IPR013083">
    <property type="entry name" value="Znf_RING/FYVE/PHD"/>
</dbReference>
<dbReference type="Pfam" id="PF20173">
    <property type="entry name" value="ZnF_RZ-type"/>
    <property type="match status" value="1"/>
</dbReference>
<keyword evidence="10" id="KW-1185">Reference proteome</keyword>
<dbReference type="AlphaFoldDB" id="A0AA38GXC3"/>
<dbReference type="SUPFAM" id="SSF48452">
    <property type="entry name" value="TPR-like"/>
    <property type="match status" value="1"/>
</dbReference>
<dbReference type="SUPFAM" id="SSF57850">
    <property type="entry name" value="RING/U-box"/>
    <property type="match status" value="1"/>
</dbReference>
<feature type="region of interest" description="Disordered" evidence="7">
    <location>
        <begin position="292"/>
        <end position="325"/>
    </location>
</feature>
<evidence type="ECO:0000256" key="4">
    <source>
        <dbReference type="ARBA" id="ARBA00022771"/>
    </source>
</evidence>
<evidence type="ECO:0000256" key="7">
    <source>
        <dbReference type="SAM" id="MobiDB-lite"/>
    </source>
</evidence>
<dbReference type="GO" id="GO:0002376">
    <property type="term" value="P:immune system process"/>
    <property type="evidence" value="ECO:0007669"/>
    <property type="project" value="UniProtKB-KW"/>
</dbReference>
<dbReference type="InterPro" id="IPR046439">
    <property type="entry name" value="ZF_RZ_dom"/>
</dbReference>
<sequence length="325" mass="36776">MTLEEYESSDRFVQLIDCGHVFEVSGLDTWMHMDDNVLEAEPGAVAVKLKQCPECRSPIRKSLRYSNIVKVRLQQIEEVKKLILGFEYLKRGNKLLKKKSYEQAILEFSEVFQRTPGSLEAHLGMARALCGLRDYKRAIEHLYFIVKHSSYKALIQEKLPDLIWKCDFTMNNVNFISRNDASTKAENELAIDSLLLWASVCYSWRYDTKTGLAICEIVLEKNPGHVKTEEMKKNLESGRQFKEIVDVMTREVGGRGHWYKCPNGHFYVVGECGGPMQKSKCPDCNAVVGGESHRPAEGNSHSDIDGSSHPAWSNATGVAGMDHLL</sequence>
<name>A0AA38GXC3_TAXCH</name>
<evidence type="ECO:0000256" key="1">
    <source>
        <dbReference type="ARBA" id="ARBA00004496"/>
    </source>
</evidence>
<evidence type="ECO:0000259" key="8">
    <source>
        <dbReference type="Pfam" id="PF20173"/>
    </source>
</evidence>
<dbReference type="Proteomes" id="UP000824469">
    <property type="component" value="Unassembled WGS sequence"/>
</dbReference>
<proteinExistence type="predicted"/>
<feature type="domain" description="RZ-type" evidence="8">
    <location>
        <begin position="248"/>
        <end position="300"/>
    </location>
</feature>
<evidence type="ECO:0000256" key="5">
    <source>
        <dbReference type="ARBA" id="ARBA00022833"/>
    </source>
</evidence>
<dbReference type="OMA" id="CALCGLH"/>
<dbReference type="InterPro" id="IPR011990">
    <property type="entry name" value="TPR-like_helical_dom_sf"/>
</dbReference>
<reference evidence="9 10" key="1">
    <citation type="journal article" date="2021" name="Nat. Plants">
        <title>The Taxus genome provides insights into paclitaxel biosynthesis.</title>
        <authorList>
            <person name="Xiong X."/>
            <person name="Gou J."/>
            <person name="Liao Q."/>
            <person name="Li Y."/>
            <person name="Zhou Q."/>
            <person name="Bi G."/>
            <person name="Li C."/>
            <person name="Du R."/>
            <person name="Wang X."/>
            <person name="Sun T."/>
            <person name="Guo L."/>
            <person name="Liang H."/>
            <person name="Lu P."/>
            <person name="Wu Y."/>
            <person name="Zhang Z."/>
            <person name="Ro D.K."/>
            <person name="Shang Y."/>
            <person name="Huang S."/>
            <person name="Yan J."/>
        </authorList>
    </citation>
    <scope>NUCLEOTIDE SEQUENCE [LARGE SCALE GENOMIC DNA]</scope>
    <source>
        <strain evidence="9">Ta-2019</strain>
    </source>
</reference>
<keyword evidence="5" id="KW-0862">Zinc</keyword>
<keyword evidence="6" id="KW-0391">Immunity</keyword>
<evidence type="ECO:0000256" key="3">
    <source>
        <dbReference type="ARBA" id="ARBA00022723"/>
    </source>
</evidence>
<organism evidence="9 10">
    <name type="scientific">Taxus chinensis</name>
    <name type="common">Chinese yew</name>
    <name type="synonym">Taxus wallichiana var. chinensis</name>
    <dbReference type="NCBI Taxonomy" id="29808"/>
    <lineage>
        <taxon>Eukaryota</taxon>
        <taxon>Viridiplantae</taxon>
        <taxon>Streptophyta</taxon>
        <taxon>Embryophyta</taxon>
        <taxon>Tracheophyta</taxon>
        <taxon>Spermatophyta</taxon>
        <taxon>Pinopsida</taxon>
        <taxon>Pinidae</taxon>
        <taxon>Conifers II</taxon>
        <taxon>Cupressales</taxon>
        <taxon>Taxaceae</taxon>
        <taxon>Taxus</taxon>
    </lineage>
</organism>
<gene>
    <name evidence="9" type="ORF">KI387_002900</name>
</gene>
<keyword evidence="4" id="KW-0863">Zinc-finger</keyword>
<dbReference type="GO" id="GO:0008270">
    <property type="term" value="F:zinc ion binding"/>
    <property type="evidence" value="ECO:0007669"/>
    <property type="project" value="UniProtKB-KW"/>
</dbReference>
<feature type="compositionally biased region" description="Basic and acidic residues" evidence="7">
    <location>
        <begin position="292"/>
        <end position="306"/>
    </location>
</feature>
<comment type="caution">
    <text evidence="9">The sequence shown here is derived from an EMBL/GenBank/DDBJ whole genome shotgun (WGS) entry which is preliminary data.</text>
</comment>
<keyword evidence="2" id="KW-0963">Cytoplasm</keyword>
<evidence type="ECO:0000256" key="6">
    <source>
        <dbReference type="ARBA" id="ARBA00022859"/>
    </source>
</evidence>
<dbReference type="Gene3D" id="3.30.40.10">
    <property type="entry name" value="Zinc/RING finger domain, C3HC4 (zinc finger)"/>
    <property type="match status" value="1"/>
</dbReference>
<evidence type="ECO:0000313" key="10">
    <source>
        <dbReference type="Proteomes" id="UP000824469"/>
    </source>
</evidence>
<dbReference type="Pfam" id="PF14559">
    <property type="entry name" value="TPR_19"/>
    <property type="match status" value="1"/>
</dbReference>
<dbReference type="EMBL" id="JAHRHJ020000001">
    <property type="protein sequence ID" value="KAH9330792.1"/>
    <property type="molecule type" value="Genomic_DNA"/>
</dbReference>
<protein>
    <recommendedName>
        <fullName evidence="8">RZ-type domain-containing protein</fullName>
    </recommendedName>
</protein>
<comment type="subcellular location">
    <subcellularLocation>
        <location evidence="1">Cytoplasm</location>
    </subcellularLocation>
</comment>
<dbReference type="GO" id="GO:0005737">
    <property type="term" value="C:cytoplasm"/>
    <property type="evidence" value="ECO:0007669"/>
    <property type="project" value="UniProtKB-SubCell"/>
</dbReference>
<accession>A0AA38GXC3</accession>
<evidence type="ECO:0000313" key="9">
    <source>
        <dbReference type="EMBL" id="KAH9330792.1"/>
    </source>
</evidence>
<evidence type="ECO:0000256" key="2">
    <source>
        <dbReference type="ARBA" id="ARBA00022490"/>
    </source>
</evidence>
<dbReference type="Gene3D" id="1.25.40.10">
    <property type="entry name" value="Tetratricopeptide repeat domain"/>
    <property type="match status" value="1"/>
</dbReference>
<keyword evidence="3" id="KW-0479">Metal-binding</keyword>